<dbReference type="Pfam" id="PF13649">
    <property type="entry name" value="Methyltransf_25"/>
    <property type="match status" value="1"/>
</dbReference>
<dbReference type="InterPro" id="IPR029063">
    <property type="entry name" value="SAM-dependent_MTases_sf"/>
</dbReference>
<dbReference type="GO" id="GO:0032259">
    <property type="term" value="P:methylation"/>
    <property type="evidence" value="ECO:0007669"/>
    <property type="project" value="UniProtKB-KW"/>
</dbReference>
<dbReference type="PANTHER" id="PTHR43861:SF1">
    <property type="entry name" value="TRANS-ACONITATE 2-METHYLTRANSFERASE"/>
    <property type="match status" value="1"/>
</dbReference>
<reference evidence="5 6" key="1">
    <citation type="journal article" date="2007" name="Genome Res.">
        <title>Reductive evolution and niche adaptation inferred from the genome of Mycobacterium ulcerans, the causative agent of Buruli ulcer.</title>
        <authorList>
            <person name="Stinear T.P."/>
            <person name="Seemann T."/>
            <person name="Pidot S."/>
            <person name="Frigui W."/>
            <person name="Reysset G."/>
            <person name="Garnier T."/>
            <person name="Meurice G."/>
            <person name="Simon D."/>
            <person name="Bouchier C."/>
            <person name="Ma L."/>
            <person name="Tichit M."/>
            <person name="Porter J.L."/>
            <person name="Ryan J."/>
            <person name="Johnson P.D."/>
            <person name="Davies J.K."/>
            <person name="Jenkin G.A."/>
            <person name="Small P.L."/>
            <person name="Jones L.M."/>
            <person name="Tekaia F."/>
            <person name="Laval F."/>
            <person name="Daffe M."/>
            <person name="Parkhill J."/>
            <person name="Cole S.T."/>
        </authorList>
    </citation>
    <scope>NUCLEOTIDE SEQUENCE [LARGE SCALE GENOMIC DNA]</scope>
    <source>
        <strain evidence="5 6">Agy99</strain>
    </source>
</reference>
<dbReference type="HOGENOM" id="CLU_049749_3_2_11"/>
<dbReference type="Proteomes" id="UP000000765">
    <property type="component" value="Chromosome"/>
</dbReference>
<dbReference type="Gene3D" id="3.40.50.150">
    <property type="entry name" value="Vaccinia Virus protein VP39"/>
    <property type="match status" value="1"/>
</dbReference>
<dbReference type="PANTHER" id="PTHR43861">
    <property type="entry name" value="TRANS-ACONITATE 2-METHYLTRANSFERASE-RELATED"/>
    <property type="match status" value="1"/>
</dbReference>
<feature type="compositionally biased region" description="Basic and acidic residues" evidence="3">
    <location>
        <begin position="46"/>
        <end position="71"/>
    </location>
</feature>
<feature type="domain" description="Methyltransferase" evidence="4">
    <location>
        <begin position="112"/>
        <end position="207"/>
    </location>
</feature>
<dbReference type="CDD" id="cd02440">
    <property type="entry name" value="AdoMet_MTases"/>
    <property type="match status" value="1"/>
</dbReference>
<organism evidence="5 6">
    <name type="scientific">Mycobacterium ulcerans (strain Agy99)</name>
    <dbReference type="NCBI Taxonomy" id="362242"/>
    <lineage>
        <taxon>Bacteria</taxon>
        <taxon>Bacillati</taxon>
        <taxon>Actinomycetota</taxon>
        <taxon>Actinomycetes</taxon>
        <taxon>Mycobacteriales</taxon>
        <taxon>Mycobacteriaceae</taxon>
        <taxon>Mycobacterium</taxon>
        <taxon>Mycobacterium ulcerans group</taxon>
    </lineage>
</organism>
<dbReference type="GO" id="GO:0008168">
    <property type="term" value="F:methyltransferase activity"/>
    <property type="evidence" value="ECO:0007669"/>
    <property type="project" value="UniProtKB-KW"/>
</dbReference>
<name>A0PRT1_MYCUA</name>
<feature type="region of interest" description="Disordered" evidence="3">
    <location>
        <begin position="44"/>
        <end position="72"/>
    </location>
</feature>
<dbReference type="eggNOG" id="COG2227">
    <property type="taxonomic scope" value="Bacteria"/>
</dbReference>
<protein>
    <submittedName>
        <fullName evidence="5">Methylase</fullName>
    </submittedName>
</protein>
<dbReference type="EMBL" id="CP000325">
    <property type="protein sequence ID" value="ABL05050.1"/>
    <property type="molecule type" value="Genomic_DNA"/>
</dbReference>
<evidence type="ECO:0000256" key="2">
    <source>
        <dbReference type="ARBA" id="ARBA00022679"/>
    </source>
</evidence>
<evidence type="ECO:0000256" key="3">
    <source>
        <dbReference type="SAM" id="MobiDB-lite"/>
    </source>
</evidence>
<sequence length="318" mass="35189">MNVGVHHRRCAIRHVTTFAAALVSVSGIAEIWGRPVSVGFQPLTSSEHRLDSNPGEERGRTQRTGRGDRMVTDYNQGEIAEQYKKTKAIPVRTRIEAYSFLKHIGAVTGEKVVDIACGAGDYTRVMRRAGAARVVGFDISEKMIGLAREQEAHEPLGIEYFVADASQEVAQQDFDLAISAYLLVYARDRDELARICRGVACRVRPGGRFVTLTTNPGLYTFGRVPDYRKYGFQIKLADAAFEGAPIELTAFVDGAPLVIENYYLPIAAYEAALRQAGFHDFVVHVPELAAAPQGEDEGDFWDDYLNYPPAIVIECVRD</sequence>
<dbReference type="SUPFAM" id="SSF53335">
    <property type="entry name" value="S-adenosyl-L-methionine-dependent methyltransferases"/>
    <property type="match status" value="1"/>
</dbReference>
<dbReference type="InterPro" id="IPR041698">
    <property type="entry name" value="Methyltransf_25"/>
</dbReference>
<dbReference type="KEGG" id="mul:MUL_2739"/>
<keyword evidence="2" id="KW-0808">Transferase</keyword>
<accession>A0PRT1</accession>
<evidence type="ECO:0000313" key="6">
    <source>
        <dbReference type="Proteomes" id="UP000000765"/>
    </source>
</evidence>
<gene>
    <name evidence="5" type="ordered locus">MUL_2739</name>
</gene>
<keyword evidence="1 5" id="KW-0489">Methyltransferase</keyword>
<proteinExistence type="predicted"/>
<dbReference type="AlphaFoldDB" id="A0PRT1"/>
<evidence type="ECO:0000313" key="5">
    <source>
        <dbReference type="EMBL" id="ABL05050.1"/>
    </source>
</evidence>
<evidence type="ECO:0000259" key="4">
    <source>
        <dbReference type="Pfam" id="PF13649"/>
    </source>
</evidence>
<evidence type="ECO:0000256" key="1">
    <source>
        <dbReference type="ARBA" id="ARBA00022603"/>
    </source>
</evidence>